<accession>A0A6J4TB23</accession>
<feature type="region of interest" description="Disordered" evidence="1">
    <location>
        <begin position="44"/>
        <end position="91"/>
    </location>
</feature>
<dbReference type="AlphaFoldDB" id="A0A6J4TB23"/>
<gene>
    <name evidence="2" type="ORF">AVDCRST_MAG12-3616</name>
</gene>
<protein>
    <submittedName>
        <fullName evidence="2">Uncharacterized protein</fullName>
    </submittedName>
</protein>
<feature type="compositionally biased region" description="Basic and acidic residues" evidence="1">
    <location>
        <begin position="80"/>
        <end position="91"/>
    </location>
</feature>
<evidence type="ECO:0000256" key="1">
    <source>
        <dbReference type="SAM" id="MobiDB-lite"/>
    </source>
</evidence>
<name>A0A6J4TB23_9ACTN</name>
<organism evidence="2">
    <name type="scientific">uncultured Rubrobacteraceae bacterium</name>
    <dbReference type="NCBI Taxonomy" id="349277"/>
    <lineage>
        <taxon>Bacteria</taxon>
        <taxon>Bacillati</taxon>
        <taxon>Actinomycetota</taxon>
        <taxon>Rubrobacteria</taxon>
        <taxon>Rubrobacterales</taxon>
        <taxon>Rubrobacteraceae</taxon>
        <taxon>environmental samples</taxon>
    </lineage>
</organism>
<feature type="non-terminal residue" evidence="2">
    <location>
        <position position="91"/>
    </location>
</feature>
<dbReference type="EMBL" id="CADCVK010000510">
    <property type="protein sequence ID" value="CAA9518252.1"/>
    <property type="molecule type" value="Genomic_DNA"/>
</dbReference>
<feature type="non-terminal residue" evidence="2">
    <location>
        <position position="1"/>
    </location>
</feature>
<reference evidence="2" key="1">
    <citation type="submission" date="2020-02" db="EMBL/GenBank/DDBJ databases">
        <authorList>
            <person name="Meier V. D."/>
        </authorList>
    </citation>
    <scope>NUCLEOTIDE SEQUENCE</scope>
    <source>
        <strain evidence="2">AVDCRST_MAG12</strain>
    </source>
</reference>
<proteinExistence type="predicted"/>
<feature type="compositionally biased region" description="Basic and acidic residues" evidence="1">
    <location>
        <begin position="44"/>
        <end position="54"/>
    </location>
</feature>
<sequence length="91" mass="9630">AVRALRRARGLCHAGVRVGDALPGSGQLRAVLRVLLGVGAVRDRRAPGDGRVQDEPAQETPGAGSPLDPPVHRRAAHRYAGAERRSLLRSV</sequence>
<evidence type="ECO:0000313" key="2">
    <source>
        <dbReference type="EMBL" id="CAA9518252.1"/>
    </source>
</evidence>